<evidence type="ECO:0000256" key="7">
    <source>
        <dbReference type="ARBA" id="ARBA00022984"/>
    </source>
</evidence>
<dbReference type="GeneID" id="93692564"/>
<evidence type="ECO:0000259" key="14">
    <source>
        <dbReference type="Pfam" id="PF08245"/>
    </source>
</evidence>
<dbReference type="STRING" id="411473.RUMCAL_01116"/>
<comment type="catalytic activity">
    <reaction evidence="10 11">
        <text>D-alanyl-D-alanine + UDP-N-acetyl-alpha-D-muramoyl-L-alanyl-gamma-D-glutamyl-meso-2,6-diaminopimelate + ATP = UDP-N-acetyl-alpha-D-muramoyl-L-alanyl-gamma-D-glutamyl-meso-2,6-diaminopimeloyl-D-alanyl-D-alanine + ADP + phosphate + H(+)</text>
        <dbReference type="Rhea" id="RHEA:28374"/>
        <dbReference type="ChEBI" id="CHEBI:15378"/>
        <dbReference type="ChEBI" id="CHEBI:30616"/>
        <dbReference type="ChEBI" id="CHEBI:43474"/>
        <dbReference type="ChEBI" id="CHEBI:57822"/>
        <dbReference type="ChEBI" id="CHEBI:61386"/>
        <dbReference type="ChEBI" id="CHEBI:83905"/>
        <dbReference type="ChEBI" id="CHEBI:456216"/>
        <dbReference type="EC" id="6.3.2.10"/>
    </reaction>
</comment>
<dbReference type="PANTHER" id="PTHR43024">
    <property type="entry name" value="UDP-N-ACETYLMURAMOYL-TRIPEPTIDE--D-ALANYL-D-ALANINE LIGASE"/>
    <property type="match status" value="1"/>
</dbReference>
<evidence type="ECO:0000256" key="6">
    <source>
        <dbReference type="ARBA" id="ARBA00022960"/>
    </source>
</evidence>
<dbReference type="HOGENOM" id="CLU_031507_1_0_9"/>
<dbReference type="OrthoDB" id="9801978at2"/>
<dbReference type="PATRIC" id="fig|411473.3.peg.918"/>
<dbReference type="Gene3D" id="3.40.1190.10">
    <property type="entry name" value="Mur-like, catalytic domain"/>
    <property type="match status" value="1"/>
</dbReference>
<name>U2KD99_9FIRM</name>
<dbReference type="InterPro" id="IPR013221">
    <property type="entry name" value="Mur_ligase_cen"/>
</dbReference>
<dbReference type="Pfam" id="PF01225">
    <property type="entry name" value="Mur_ligase"/>
    <property type="match status" value="1"/>
</dbReference>
<evidence type="ECO:0000259" key="13">
    <source>
        <dbReference type="Pfam" id="PF02875"/>
    </source>
</evidence>
<dbReference type="GO" id="GO:0047480">
    <property type="term" value="F:UDP-N-acetylmuramoyl-tripeptide-D-alanyl-D-alanine ligase activity"/>
    <property type="evidence" value="ECO:0007669"/>
    <property type="project" value="UniProtKB-UniRule"/>
</dbReference>
<comment type="pathway">
    <text evidence="10 11">Cell wall biogenesis; peptidoglycan biosynthesis.</text>
</comment>
<dbReference type="Gene3D" id="3.40.1390.10">
    <property type="entry name" value="MurE/MurF, N-terminal domain"/>
    <property type="match status" value="1"/>
</dbReference>
<dbReference type="InterPro" id="IPR000713">
    <property type="entry name" value="Mur_ligase_N"/>
</dbReference>
<feature type="domain" description="Mur ligase C-terminal" evidence="13">
    <location>
        <begin position="320"/>
        <end position="436"/>
    </location>
</feature>
<dbReference type="GO" id="GO:0008766">
    <property type="term" value="F:UDP-N-acetylmuramoylalanyl-D-glutamyl-2,6-diaminopimelate-D-alanyl-D-alanine ligase activity"/>
    <property type="evidence" value="ECO:0007669"/>
    <property type="project" value="RHEA"/>
</dbReference>
<evidence type="ECO:0000256" key="9">
    <source>
        <dbReference type="ARBA" id="ARBA00023316"/>
    </source>
</evidence>
<dbReference type="AlphaFoldDB" id="U2KD99"/>
<evidence type="ECO:0000256" key="4">
    <source>
        <dbReference type="ARBA" id="ARBA00022741"/>
    </source>
</evidence>
<keyword evidence="7 10" id="KW-0573">Peptidoglycan synthesis</keyword>
<dbReference type="PANTHER" id="PTHR43024:SF1">
    <property type="entry name" value="UDP-N-ACETYLMURAMOYL-TRIPEPTIDE--D-ALANYL-D-ALANINE LIGASE"/>
    <property type="match status" value="1"/>
</dbReference>
<keyword evidence="16" id="KW-1185">Reference proteome</keyword>
<dbReference type="eggNOG" id="COG0770">
    <property type="taxonomic scope" value="Bacteria"/>
</dbReference>
<accession>U2KD99</accession>
<comment type="similarity">
    <text evidence="10">Belongs to the MurCDEF family. MurF subfamily.</text>
</comment>
<evidence type="ECO:0000256" key="8">
    <source>
        <dbReference type="ARBA" id="ARBA00023306"/>
    </source>
</evidence>
<evidence type="ECO:0000256" key="3">
    <source>
        <dbReference type="ARBA" id="ARBA00022618"/>
    </source>
</evidence>
<dbReference type="InterPro" id="IPR036565">
    <property type="entry name" value="Mur-like_cat_sf"/>
</dbReference>
<dbReference type="GO" id="GO:0071555">
    <property type="term" value="P:cell wall organization"/>
    <property type="evidence" value="ECO:0007669"/>
    <property type="project" value="UniProtKB-KW"/>
</dbReference>
<keyword evidence="3 10" id="KW-0132">Cell division</keyword>
<keyword evidence="4 10" id="KW-0547">Nucleotide-binding</keyword>
<evidence type="ECO:0000256" key="11">
    <source>
        <dbReference type="RuleBase" id="RU004136"/>
    </source>
</evidence>
<dbReference type="InterPro" id="IPR036615">
    <property type="entry name" value="Mur_ligase_C_dom_sf"/>
</dbReference>
<dbReference type="EMBL" id="AWVF01000131">
    <property type="protein sequence ID" value="ERJ96511.1"/>
    <property type="molecule type" value="Genomic_DNA"/>
</dbReference>
<dbReference type="NCBIfam" id="TIGR01143">
    <property type="entry name" value="murF"/>
    <property type="match status" value="1"/>
</dbReference>
<dbReference type="InterPro" id="IPR004101">
    <property type="entry name" value="Mur_ligase_C"/>
</dbReference>
<evidence type="ECO:0000256" key="1">
    <source>
        <dbReference type="ARBA" id="ARBA00022490"/>
    </source>
</evidence>
<keyword evidence="8 10" id="KW-0131">Cell cycle</keyword>
<dbReference type="GO" id="GO:0009252">
    <property type="term" value="P:peptidoglycan biosynthetic process"/>
    <property type="evidence" value="ECO:0007669"/>
    <property type="project" value="UniProtKB-UniRule"/>
</dbReference>
<keyword evidence="1 10" id="KW-0963">Cytoplasm</keyword>
<dbReference type="GO" id="GO:0008360">
    <property type="term" value="P:regulation of cell shape"/>
    <property type="evidence" value="ECO:0007669"/>
    <property type="project" value="UniProtKB-KW"/>
</dbReference>
<keyword evidence="2 10" id="KW-0436">Ligase</keyword>
<comment type="subcellular location">
    <subcellularLocation>
        <location evidence="10 11">Cytoplasm</location>
    </subcellularLocation>
</comment>
<dbReference type="UniPathway" id="UPA00219"/>
<keyword evidence="9 10" id="KW-0961">Cell wall biogenesis/degradation</keyword>
<comment type="function">
    <text evidence="10 11">Involved in cell wall formation. Catalyzes the final step in the synthesis of UDP-N-acetylmuramoyl-pentapeptide, the precursor of murein.</text>
</comment>
<dbReference type="InterPro" id="IPR035911">
    <property type="entry name" value="MurE/MurF_N"/>
</dbReference>
<sequence length="460" mass="50444">MKPWKLSELEAVLHCAVPVEAEITCVSTDTRDLPAGCLFVALRGEKFDGHAFVEQAIAAGAVAAVTDRQVGDCPCLVVKDTGRALQQIARFYREKFHPILVGITGSVGKTTTKEMIACVLESQFCTLKTQGNLNNEIGQPKTLLGLEDCHQAAVIEMGMSHFGEISRMARTAEPSIGVITNIGYSHIENLKTQEGIRQAKLEIQDGMAADAPLVVNGDDPLLAPLKRELSRPVITYGMHSEKADVRAADVERKAQSTSFSILAQDGSTYPVELPCAGDHNVMNALAAFCVGRLAGIAPEQICKALEQYHTVGLRQNIYRRGAYTIIADCYNASPDSMKAALTVLRDLPCKGRRIAVLGDMLELGEMSRQLHTLVGDMAAESEVDALFCYGKESFYLAQRAAMQEVAVYHTEDKRELCRVIRQYLRPNDVILFKASRGMHLEDCIDVIFEQEEDADHAVLD</sequence>
<reference evidence="15 16" key="1">
    <citation type="submission" date="2013-07" db="EMBL/GenBank/DDBJ databases">
        <authorList>
            <person name="Weinstock G."/>
            <person name="Sodergren E."/>
            <person name="Wylie T."/>
            <person name="Fulton L."/>
            <person name="Fulton R."/>
            <person name="Fronick C."/>
            <person name="O'Laughlin M."/>
            <person name="Godfrey J."/>
            <person name="Miner T."/>
            <person name="Herter B."/>
            <person name="Appelbaum E."/>
            <person name="Cordes M."/>
            <person name="Lek S."/>
            <person name="Wollam A."/>
            <person name="Pepin K.H."/>
            <person name="Palsikar V.B."/>
            <person name="Mitreva M."/>
            <person name="Wilson R.K."/>
        </authorList>
    </citation>
    <scope>NUCLEOTIDE SEQUENCE [LARGE SCALE GENOMIC DNA]</scope>
    <source>
        <strain evidence="15 16">ATCC 27760</strain>
    </source>
</reference>
<dbReference type="InterPro" id="IPR051046">
    <property type="entry name" value="MurCDEF_CellWall_CoF430Synth"/>
</dbReference>
<evidence type="ECO:0000256" key="10">
    <source>
        <dbReference type="HAMAP-Rule" id="MF_02019"/>
    </source>
</evidence>
<evidence type="ECO:0000313" key="15">
    <source>
        <dbReference type="EMBL" id="ERJ96511.1"/>
    </source>
</evidence>
<dbReference type="SUPFAM" id="SSF53244">
    <property type="entry name" value="MurD-like peptide ligases, peptide-binding domain"/>
    <property type="match status" value="1"/>
</dbReference>
<feature type="domain" description="Mur ligase central" evidence="14">
    <location>
        <begin position="103"/>
        <end position="290"/>
    </location>
</feature>
<proteinExistence type="inferred from homology"/>
<keyword evidence="5 10" id="KW-0067">ATP-binding</keyword>
<dbReference type="GO" id="GO:0005524">
    <property type="term" value="F:ATP binding"/>
    <property type="evidence" value="ECO:0007669"/>
    <property type="project" value="UniProtKB-UniRule"/>
</dbReference>
<feature type="domain" description="Mur ligase N-terminal catalytic" evidence="12">
    <location>
        <begin position="22"/>
        <end position="70"/>
    </location>
</feature>
<feature type="binding site" evidence="10">
    <location>
        <begin position="105"/>
        <end position="111"/>
    </location>
    <ligand>
        <name>ATP</name>
        <dbReference type="ChEBI" id="CHEBI:30616"/>
    </ligand>
</feature>
<dbReference type="Proteomes" id="UP000016662">
    <property type="component" value="Unassembled WGS sequence"/>
</dbReference>
<evidence type="ECO:0000256" key="2">
    <source>
        <dbReference type="ARBA" id="ARBA00022598"/>
    </source>
</evidence>
<dbReference type="InterPro" id="IPR005863">
    <property type="entry name" value="UDP-N-AcMur_synth"/>
</dbReference>
<keyword evidence="6 10" id="KW-0133">Cell shape</keyword>
<dbReference type="SUPFAM" id="SSF53623">
    <property type="entry name" value="MurD-like peptide ligases, catalytic domain"/>
    <property type="match status" value="1"/>
</dbReference>
<dbReference type="HAMAP" id="MF_02019">
    <property type="entry name" value="MurF"/>
    <property type="match status" value="1"/>
</dbReference>
<dbReference type="Gene3D" id="3.90.190.20">
    <property type="entry name" value="Mur ligase, C-terminal domain"/>
    <property type="match status" value="1"/>
</dbReference>
<gene>
    <name evidence="10" type="primary">murF</name>
    <name evidence="15" type="ORF">RUMCAL_01116</name>
</gene>
<dbReference type="Pfam" id="PF02875">
    <property type="entry name" value="Mur_ligase_C"/>
    <property type="match status" value="1"/>
</dbReference>
<dbReference type="GO" id="GO:0005737">
    <property type="term" value="C:cytoplasm"/>
    <property type="evidence" value="ECO:0007669"/>
    <property type="project" value="UniProtKB-SubCell"/>
</dbReference>
<protein>
    <recommendedName>
        <fullName evidence="10 11">UDP-N-acetylmuramoyl-tripeptide--D-alanyl-D-alanine ligase</fullName>
        <ecNumber evidence="10 11">6.3.2.10</ecNumber>
    </recommendedName>
    <alternativeName>
        <fullName evidence="10">D-alanyl-D-alanine-adding enzyme</fullName>
    </alternativeName>
</protein>
<dbReference type="RefSeq" id="WP_021682577.1">
    <property type="nucleotide sequence ID" value="NZ_KI260426.1"/>
</dbReference>
<organism evidence="15 16">
    <name type="scientific">Ruminococcus callidus ATCC 27760</name>
    <dbReference type="NCBI Taxonomy" id="411473"/>
    <lineage>
        <taxon>Bacteria</taxon>
        <taxon>Bacillati</taxon>
        <taxon>Bacillota</taxon>
        <taxon>Clostridia</taxon>
        <taxon>Eubacteriales</taxon>
        <taxon>Oscillospiraceae</taxon>
        <taxon>Ruminococcus</taxon>
    </lineage>
</organism>
<dbReference type="GO" id="GO:0051301">
    <property type="term" value="P:cell division"/>
    <property type="evidence" value="ECO:0007669"/>
    <property type="project" value="UniProtKB-KW"/>
</dbReference>
<dbReference type="SUPFAM" id="SSF63418">
    <property type="entry name" value="MurE/MurF N-terminal domain"/>
    <property type="match status" value="1"/>
</dbReference>
<evidence type="ECO:0000256" key="5">
    <source>
        <dbReference type="ARBA" id="ARBA00022840"/>
    </source>
</evidence>
<dbReference type="EC" id="6.3.2.10" evidence="10 11"/>
<evidence type="ECO:0000259" key="12">
    <source>
        <dbReference type="Pfam" id="PF01225"/>
    </source>
</evidence>
<evidence type="ECO:0000313" key="16">
    <source>
        <dbReference type="Proteomes" id="UP000016662"/>
    </source>
</evidence>
<comment type="caution">
    <text evidence="15">The sequence shown here is derived from an EMBL/GenBank/DDBJ whole genome shotgun (WGS) entry which is preliminary data.</text>
</comment>
<dbReference type="Pfam" id="PF08245">
    <property type="entry name" value="Mur_ligase_M"/>
    <property type="match status" value="1"/>
</dbReference>